<feature type="compositionally biased region" description="Low complexity" evidence="1">
    <location>
        <begin position="44"/>
        <end position="57"/>
    </location>
</feature>
<feature type="compositionally biased region" description="Basic and acidic residues" evidence="1">
    <location>
        <begin position="277"/>
        <end position="299"/>
    </location>
</feature>
<feature type="compositionally biased region" description="Low complexity" evidence="1">
    <location>
        <begin position="997"/>
        <end position="1018"/>
    </location>
</feature>
<feature type="compositionally biased region" description="Polar residues" evidence="1">
    <location>
        <begin position="736"/>
        <end position="748"/>
    </location>
</feature>
<comment type="caution">
    <text evidence="2">The sequence shown here is derived from an EMBL/GenBank/DDBJ whole genome shotgun (WGS) entry which is preliminary data.</text>
</comment>
<feature type="compositionally biased region" description="Basic and acidic residues" evidence="1">
    <location>
        <begin position="1086"/>
        <end position="1104"/>
    </location>
</feature>
<keyword evidence="3" id="KW-1185">Reference proteome</keyword>
<dbReference type="Proteomes" id="UP000829685">
    <property type="component" value="Unassembled WGS sequence"/>
</dbReference>
<feature type="compositionally biased region" description="Polar residues" evidence="1">
    <location>
        <begin position="575"/>
        <end position="594"/>
    </location>
</feature>
<feature type="region of interest" description="Disordered" evidence="1">
    <location>
        <begin position="1422"/>
        <end position="1451"/>
    </location>
</feature>
<evidence type="ECO:0000256" key="1">
    <source>
        <dbReference type="SAM" id="MobiDB-lite"/>
    </source>
</evidence>
<evidence type="ECO:0000313" key="2">
    <source>
        <dbReference type="EMBL" id="KAI1858599.1"/>
    </source>
</evidence>
<feature type="region of interest" description="Disordered" evidence="1">
    <location>
        <begin position="464"/>
        <end position="489"/>
    </location>
</feature>
<feature type="compositionally biased region" description="Polar residues" evidence="1">
    <location>
        <begin position="1280"/>
        <end position="1314"/>
    </location>
</feature>
<name>A0A9Q0AI62_9PEZI</name>
<feature type="compositionally biased region" description="Polar residues" evidence="1">
    <location>
        <begin position="1"/>
        <end position="11"/>
    </location>
</feature>
<feature type="region of interest" description="Disordered" evidence="1">
    <location>
        <begin position="654"/>
        <end position="764"/>
    </location>
</feature>
<feature type="compositionally biased region" description="Low complexity" evidence="1">
    <location>
        <begin position="1153"/>
        <end position="1162"/>
    </location>
</feature>
<reference evidence="2" key="1">
    <citation type="submission" date="2021-03" db="EMBL/GenBank/DDBJ databases">
        <title>Revisited historic fungal species revealed as producer of novel bioactive compounds through whole genome sequencing and comparative genomics.</title>
        <authorList>
            <person name="Vignolle G.A."/>
            <person name="Hochenegger N."/>
            <person name="Mach R.L."/>
            <person name="Mach-Aigner A.R."/>
            <person name="Javad Rahimi M."/>
            <person name="Salim K.A."/>
            <person name="Chan C.M."/>
            <person name="Lim L.B.L."/>
            <person name="Cai F."/>
            <person name="Druzhinina I.S."/>
            <person name="U'Ren J.M."/>
            <person name="Derntl C."/>
        </authorList>
    </citation>
    <scope>NUCLEOTIDE SEQUENCE</scope>
    <source>
        <strain evidence="2">TUCIM 5799</strain>
    </source>
</reference>
<feature type="compositionally biased region" description="Low complexity" evidence="1">
    <location>
        <begin position="601"/>
        <end position="610"/>
    </location>
</feature>
<organism evidence="2 3">
    <name type="scientific">Neoarthrinium moseri</name>
    <dbReference type="NCBI Taxonomy" id="1658444"/>
    <lineage>
        <taxon>Eukaryota</taxon>
        <taxon>Fungi</taxon>
        <taxon>Dikarya</taxon>
        <taxon>Ascomycota</taxon>
        <taxon>Pezizomycotina</taxon>
        <taxon>Sordariomycetes</taxon>
        <taxon>Xylariomycetidae</taxon>
        <taxon>Amphisphaeriales</taxon>
        <taxon>Apiosporaceae</taxon>
        <taxon>Neoarthrinium</taxon>
    </lineage>
</organism>
<proteinExistence type="predicted"/>
<gene>
    <name evidence="2" type="ORF">JX265_010692</name>
</gene>
<feature type="compositionally biased region" description="Basic residues" evidence="1">
    <location>
        <begin position="229"/>
        <end position="238"/>
    </location>
</feature>
<accession>A0A9Q0AI62</accession>
<feature type="compositionally biased region" description="Polar residues" evidence="1">
    <location>
        <begin position="661"/>
        <end position="690"/>
    </location>
</feature>
<feature type="compositionally biased region" description="Low complexity" evidence="1">
    <location>
        <begin position="94"/>
        <end position="105"/>
    </location>
</feature>
<protein>
    <submittedName>
        <fullName evidence="2">Uncharacterized protein</fullName>
    </submittedName>
</protein>
<feature type="compositionally biased region" description="Basic residues" evidence="1">
    <location>
        <begin position="25"/>
        <end position="34"/>
    </location>
</feature>
<feature type="compositionally biased region" description="Low complexity" evidence="1">
    <location>
        <begin position="1441"/>
        <end position="1451"/>
    </location>
</feature>
<feature type="compositionally biased region" description="Polar residues" evidence="1">
    <location>
        <begin position="872"/>
        <end position="890"/>
    </location>
</feature>
<feature type="compositionally biased region" description="Acidic residues" evidence="1">
    <location>
        <begin position="359"/>
        <end position="370"/>
    </location>
</feature>
<feature type="compositionally biased region" description="Basic and acidic residues" evidence="1">
    <location>
        <begin position="1337"/>
        <end position="1352"/>
    </location>
</feature>
<feature type="region of interest" description="Disordered" evidence="1">
    <location>
        <begin position="1"/>
        <end position="378"/>
    </location>
</feature>
<feature type="region of interest" description="Disordered" evidence="1">
    <location>
        <begin position="1178"/>
        <end position="1371"/>
    </location>
</feature>
<feature type="compositionally biased region" description="Basic residues" evidence="1">
    <location>
        <begin position="207"/>
        <end position="216"/>
    </location>
</feature>
<feature type="compositionally biased region" description="Acidic residues" evidence="1">
    <location>
        <begin position="957"/>
        <end position="971"/>
    </location>
</feature>
<feature type="region of interest" description="Disordered" evidence="1">
    <location>
        <begin position="781"/>
        <end position="1164"/>
    </location>
</feature>
<evidence type="ECO:0000313" key="3">
    <source>
        <dbReference type="Proteomes" id="UP000829685"/>
    </source>
</evidence>
<sequence>MASFVDLSSSPDPLGDEAPSSMRPSTRRIARHFHPQAQSSSLKVPPSTSTKVMSTSKSPRKQTFELDVGNGRSPQRLLVTVEAEDDRGRDSGVSRRLFAASPSRSVSRRRQAATTTTTVPLRGLTDDEGGDLGDDPTPRRRGRPRGSLGSKNGTPAPPRGKKRAGTPIRKAPTAKRRSGEASSEAALPSDVLLDTDANSTADPTPKAKTRARKTPKKAGTPAPPSSKPTGRKRGRPRKALMPDEVAILTSEAEFRADETDMLPNEDAPTFGDAGSEGETHMDENDRRPEDEPTHGDERASASSPTRENTALGLSVHAEEHHSPGPAPSSDPIDGASAHEARAGGSDGPMFDDYLQEPQSDFESEAGDEDGMTYSGQDNLTHASDFSMIAVESLPSFQASFQGNLSGIAEEEHSYADAGEETNLLINQTMESLRRSTQTESQDEPEATLAHENRLQNLSVMQNHSMAAQSSPADLQSSQMSFSRSPRRPKAMPLNRQIFAPKAPHVDDSFSSIPDSVLHAATPARISTKQVSMETAHEDTVMYDDSFSEIPDEILVAATPKPAARSAAFAYRENNSDQLSSDVEGNSASRSTNIGSDRLPTPDDTNSSTTDAKNGAGEETQGMAAISSAVRNTSNLNIRSSPPTISRHFTTMNIESEGGQVEQDTAGTPPRRSSSPAVSQIASGSPGQSKTLEPPAPQRRPTLSPIVRAGRTLQNIMTDRSSPDGRESSLGSPFRGSVQNDSRQSSISKSPIRDPQHSTHQSNLNFGFNPLASLSQSIRSAFASSQRHAPAPTFGQAEDPFGPSMHRDQQTEAPRTSPRGTEHNETETLPVQEEPFPSMTSSTRAAPASEGEVNWAGDQSSPTAQRSRRMSATLRSVNSSLVGTRGSNSGRVVNVENAEEEEEVEEEQQPEEQEEGLSPGDIDEYDQLDAEIEKPEEPEEPDEQEDEQPEDQLVGGPQEEEEEGFDDLDLWEAEASRATPTTPRSTKILRAEAEARRQPSSQVQPQEQEQEPASEPAQVSSNPARRAKIPSPWRRNTRRLIYQDDFKSASQIEMEDSPPSEVDRPSPVPPVAVQQERQYVEPEADVEDMRHDDIEEEFRDQRSDSDDGADGGEFDLPQEHSPTPEPYRNVESAPEPSLLEEYSMVSKHDHNTGPPAQEQPAPARRSFFGSFDILSFFSSPRPPVAKEQVEETPEHQTTSKVLPRPLRSVERQPPSEPQSALRATGFFPSIRQKAFNPSPERRNDLFSPGSALKSNDTVPDSTADLPSTPERQDFPPIPQKRNFTPLSAQSRNTASLFTPSRQGSTPAQDTRTPSPESDPPQELYDSGEGSSMQTDEPSFERIPPREKPSHWDKTLSPSKSCLRSPLKPKTPGRVVEFTSSVLNPDARLQARDDQQRALSTLDGGINRLISQAPVLTAVPRVSELDKENSPSPPPRSPDKRAPAGAPLAPKPALSATAWTKHHWLRLDELLELRAFDPLRFQMLYPRVLAAGGVDPDTKQHPLAGKEVSTARQSLTLLPWHLEVVEAFRADVPGWDARSLSKRLFALIIGKQNRQMGQVGRTSARAQTQAQGEREQRRGGGRVAFAAN</sequence>
<feature type="compositionally biased region" description="Polar residues" evidence="1">
    <location>
        <begin position="464"/>
        <end position="483"/>
    </location>
</feature>
<feature type="region of interest" description="Disordered" evidence="1">
    <location>
        <begin position="1556"/>
        <end position="1586"/>
    </location>
</feature>
<feature type="region of interest" description="Disordered" evidence="1">
    <location>
        <begin position="574"/>
        <end position="620"/>
    </location>
</feature>
<feature type="compositionally biased region" description="Acidic residues" evidence="1">
    <location>
        <begin position="896"/>
        <end position="949"/>
    </location>
</feature>
<dbReference type="EMBL" id="JAFIMR010000036">
    <property type="protein sequence ID" value="KAI1858599.1"/>
    <property type="molecule type" value="Genomic_DNA"/>
</dbReference>